<gene>
    <name evidence="1" type="ORF">ACFPCS_00275</name>
</gene>
<dbReference type="Proteomes" id="UP001595797">
    <property type="component" value="Unassembled WGS sequence"/>
</dbReference>
<name>A0ABV9TDG1_9MICC</name>
<organism evidence="1 2">
    <name type="scientific">Kocuria oceani</name>
    <dbReference type="NCBI Taxonomy" id="988827"/>
    <lineage>
        <taxon>Bacteria</taxon>
        <taxon>Bacillati</taxon>
        <taxon>Actinomycetota</taxon>
        <taxon>Actinomycetes</taxon>
        <taxon>Micrococcales</taxon>
        <taxon>Micrococcaceae</taxon>
        <taxon>Kocuria</taxon>
    </lineage>
</organism>
<reference evidence="2" key="1">
    <citation type="journal article" date="2019" name="Int. J. Syst. Evol. Microbiol.">
        <title>The Global Catalogue of Microorganisms (GCM) 10K type strain sequencing project: providing services to taxonomists for standard genome sequencing and annotation.</title>
        <authorList>
            <consortium name="The Broad Institute Genomics Platform"/>
            <consortium name="The Broad Institute Genome Sequencing Center for Infectious Disease"/>
            <person name="Wu L."/>
            <person name="Ma J."/>
        </authorList>
    </citation>
    <scope>NUCLEOTIDE SEQUENCE [LARGE SCALE GENOMIC DNA]</scope>
    <source>
        <strain evidence="2">CGMCC 4.6946</strain>
    </source>
</reference>
<evidence type="ECO:0000313" key="1">
    <source>
        <dbReference type="EMBL" id="MFC4902000.1"/>
    </source>
</evidence>
<evidence type="ECO:0000313" key="2">
    <source>
        <dbReference type="Proteomes" id="UP001595797"/>
    </source>
</evidence>
<accession>A0ABV9TDG1</accession>
<evidence type="ECO:0008006" key="3">
    <source>
        <dbReference type="Google" id="ProtNLM"/>
    </source>
</evidence>
<comment type="caution">
    <text evidence="1">The sequence shown here is derived from an EMBL/GenBank/DDBJ whole genome shotgun (WGS) entry which is preliminary data.</text>
</comment>
<keyword evidence="2" id="KW-1185">Reference proteome</keyword>
<protein>
    <recommendedName>
        <fullName evidence="3">Halobacterial output domain-containing protein</fullName>
    </recommendedName>
</protein>
<proteinExistence type="predicted"/>
<sequence length="84" mass="8646">MAVRRTRVATCDPGQAESALREFSPDLSLRGPADRSVELRLDAVTAPLITCGRSVVTAAAVSTVEFTVDTTGQLAVGSAPGETA</sequence>
<dbReference type="EMBL" id="JBHSIW010000002">
    <property type="protein sequence ID" value="MFC4902000.1"/>
    <property type="molecule type" value="Genomic_DNA"/>
</dbReference>
<dbReference type="RefSeq" id="WP_277552002.1">
    <property type="nucleotide sequence ID" value="NZ_JARAMH010000017.1"/>
</dbReference>